<dbReference type="GO" id="GO:0016787">
    <property type="term" value="F:hydrolase activity"/>
    <property type="evidence" value="ECO:0007669"/>
    <property type="project" value="UniProtKB-KW"/>
</dbReference>
<dbReference type="SUPFAM" id="SSF53474">
    <property type="entry name" value="alpha/beta-Hydrolases"/>
    <property type="match status" value="1"/>
</dbReference>
<comment type="caution">
    <text evidence="3">The sequence shown here is derived from an EMBL/GenBank/DDBJ whole genome shotgun (WGS) entry which is preliminary data.</text>
</comment>
<evidence type="ECO:0000313" key="4">
    <source>
        <dbReference type="Proteomes" id="UP001139207"/>
    </source>
</evidence>
<dbReference type="SMART" id="SM01110">
    <property type="entry name" value="Cutinase"/>
    <property type="match status" value="1"/>
</dbReference>
<evidence type="ECO:0000313" key="3">
    <source>
        <dbReference type="EMBL" id="MCJ7858348.1"/>
    </source>
</evidence>
<accession>A0A9X1WH36</accession>
<dbReference type="InterPro" id="IPR000675">
    <property type="entry name" value="Cutinase/axe"/>
</dbReference>
<dbReference type="InterPro" id="IPR029058">
    <property type="entry name" value="AB_hydrolase_fold"/>
</dbReference>
<evidence type="ECO:0000256" key="2">
    <source>
        <dbReference type="SAM" id="SignalP"/>
    </source>
</evidence>
<name>A0A9X1WH36_9CORY</name>
<keyword evidence="1" id="KW-0378">Hydrolase</keyword>
<dbReference type="RefSeq" id="WP_244804076.1">
    <property type="nucleotide sequence ID" value="NZ_JALIEA010000012.1"/>
</dbReference>
<reference evidence="3" key="1">
    <citation type="submission" date="2022-04" db="EMBL/GenBank/DDBJ databases">
        <title>Corynebacterium kalidii LD5P10.</title>
        <authorList>
            <person name="Sun J.Q."/>
        </authorList>
    </citation>
    <scope>NUCLEOTIDE SEQUENCE</scope>
    <source>
        <strain evidence="3">LD5P10</strain>
    </source>
</reference>
<gene>
    <name evidence="3" type="ORF">MUN33_06410</name>
</gene>
<protein>
    <submittedName>
        <fullName evidence="3">Cutinase family protein</fullName>
    </submittedName>
</protein>
<feature type="chain" id="PRO_5040771270" evidence="2">
    <location>
        <begin position="23"/>
        <end position="285"/>
    </location>
</feature>
<dbReference type="Gene3D" id="3.40.50.1820">
    <property type="entry name" value="alpha/beta hydrolase"/>
    <property type="match status" value="1"/>
</dbReference>
<organism evidence="3 4">
    <name type="scientific">Corynebacterium kalidii</name>
    <dbReference type="NCBI Taxonomy" id="2931982"/>
    <lineage>
        <taxon>Bacteria</taxon>
        <taxon>Bacillati</taxon>
        <taxon>Actinomycetota</taxon>
        <taxon>Actinomycetes</taxon>
        <taxon>Mycobacteriales</taxon>
        <taxon>Corynebacteriaceae</taxon>
        <taxon>Corynebacterium</taxon>
    </lineage>
</organism>
<sequence length="285" mass="29017">MRKSHGPGLAVTLGLTAVTAIASPTAVAGTTPGTASAGTADTCPSVVALVARGSEENDVYAPSPANGHSNGYEGETLHRFLTYATAVHPDLFGSDEPTGQGPEEGLGERAVLALDADHYPARFPVGEPGEVPDPATLAGGVGMFIDSMAQGLPGGVRMVEQYESSTGCRPDYVGLGYSQGVAALAPVQHRLASEGRLRGAVYLGNPFHRVPDLIGGGAMSTVPVHSYCVDDDFVCDPGPRSALLAVQDDEGAGAHDSYFAGAATDPSTAGVQERAAADVFAGLIR</sequence>
<proteinExistence type="predicted"/>
<dbReference type="Proteomes" id="UP001139207">
    <property type="component" value="Unassembled WGS sequence"/>
</dbReference>
<keyword evidence="4" id="KW-1185">Reference proteome</keyword>
<dbReference type="AlphaFoldDB" id="A0A9X1WH36"/>
<dbReference type="EMBL" id="JALIEA010000012">
    <property type="protein sequence ID" value="MCJ7858348.1"/>
    <property type="molecule type" value="Genomic_DNA"/>
</dbReference>
<feature type="signal peptide" evidence="2">
    <location>
        <begin position="1"/>
        <end position="22"/>
    </location>
</feature>
<evidence type="ECO:0000256" key="1">
    <source>
        <dbReference type="ARBA" id="ARBA00022801"/>
    </source>
</evidence>
<keyword evidence="2" id="KW-0732">Signal</keyword>